<keyword evidence="1" id="KW-1133">Transmembrane helix</keyword>
<accession>A0A4U1BZ69</accession>
<keyword evidence="1" id="KW-0812">Transmembrane</keyword>
<protein>
    <submittedName>
        <fullName evidence="3">Conjugative transposon protein TraM</fullName>
    </submittedName>
</protein>
<keyword evidence="4" id="KW-1185">Reference proteome</keyword>
<evidence type="ECO:0000256" key="1">
    <source>
        <dbReference type="SAM" id="Phobius"/>
    </source>
</evidence>
<dbReference type="Proteomes" id="UP000310477">
    <property type="component" value="Unassembled WGS sequence"/>
</dbReference>
<proteinExistence type="predicted"/>
<dbReference type="InterPro" id="IPR055407">
    <property type="entry name" value="TraM_C"/>
</dbReference>
<dbReference type="OrthoDB" id="1453786at2"/>
<reference evidence="3 4" key="1">
    <citation type="submission" date="2019-04" db="EMBL/GenBank/DDBJ databases">
        <title>Pedobacter sp. AR-2-6 sp. nov., isolated from Arctic soil.</title>
        <authorList>
            <person name="Dahal R.H."/>
            <person name="Kim D.-U."/>
        </authorList>
    </citation>
    <scope>NUCLEOTIDE SEQUENCE [LARGE SCALE GENOMIC DNA]</scope>
    <source>
        <strain evidence="3 4">AR-2-6</strain>
    </source>
</reference>
<sequence>METINKKDKRKQLLIIPLLIIPFLALAFYAMGGGKGSDADLQKGHREINADLPDAAFKKEEPTDKMGFYKQSDTDSSYIKEIGGDSSLNRINARLSRNGDEHDIRTDAINQKLQDLNKELNRPEEQLSNPNTQPKGRQEISIKNDVDRLEALMKTMQSGKEEDPEMAQLSGMMDKIIAIQNPEIARSKEQQTLTRDSQFRAVPATIVENQKVVQGATVKLRLSDSVRLNGQLIPKGHFLFGTCNITNQRLLLQIKNIRLGTSIVPVDLTVYSLDGMPGIPAPEAELTGAVNGGADDAVRSMQFLSMDQSLGIQAAGAGIDAAKSLFSKKLKKIRVKLKADYPILIRINRK</sequence>
<name>A0A4U1BZ69_9SPHI</name>
<gene>
    <name evidence="3" type="primary">traM</name>
    <name evidence="3" type="ORF">FA045_14190</name>
</gene>
<comment type="caution">
    <text evidence="3">The sequence shown here is derived from an EMBL/GenBank/DDBJ whole genome shotgun (WGS) entry which is preliminary data.</text>
</comment>
<feature type="domain" description="Conjugative transposon TraM C-terminal" evidence="2">
    <location>
        <begin position="202"/>
        <end position="345"/>
    </location>
</feature>
<evidence type="ECO:0000313" key="4">
    <source>
        <dbReference type="Proteomes" id="UP000310477"/>
    </source>
</evidence>
<organism evidence="3 4">
    <name type="scientific">Pedobacter cryotolerans</name>
    <dbReference type="NCBI Taxonomy" id="2571270"/>
    <lineage>
        <taxon>Bacteria</taxon>
        <taxon>Pseudomonadati</taxon>
        <taxon>Bacteroidota</taxon>
        <taxon>Sphingobacteriia</taxon>
        <taxon>Sphingobacteriales</taxon>
        <taxon>Sphingobacteriaceae</taxon>
        <taxon>Pedobacter</taxon>
    </lineage>
</organism>
<evidence type="ECO:0000259" key="2">
    <source>
        <dbReference type="Pfam" id="PF12508"/>
    </source>
</evidence>
<keyword evidence="1" id="KW-0472">Membrane</keyword>
<dbReference type="Pfam" id="PF12508">
    <property type="entry name" value="Transposon_TraM"/>
    <property type="match status" value="1"/>
</dbReference>
<dbReference type="RefSeq" id="WP_136877741.1">
    <property type="nucleotide sequence ID" value="NZ_SWBO01000008.1"/>
</dbReference>
<feature type="transmembrane region" description="Helical" evidence="1">
    <location>
        <begin position="12"/>
        <end position="32"/>
    </location>
</feature>
<dbReference type="EMBL" id="SWBO01000008">
    <property type="protein sequence ID" value="TKB98462.1"/>
    <property type="molecule type" value="Genomic_DNA"/>
</dbReference>
<evidence type="ECO:0000313" key="3">
    <source>
        <dbReference type="EMBL" id="TKB98462.1"/>
    </source>
</evidence>
<dbReference type="AlphaFoldDB" id="A0A4U1BZ69"/>